<feature type="domain" description="Mannosyl-glycoprotein endo-beta-N-acetylglucosamidase-like" evidence="2">
    <location>
        <begin position="289"/>
        <end position="389"/>
    </location>
</feature>
<evidence type="ECO:0000259" key="3">
    <source>
        <dbReference type="Pfam" id="PF07833"/>
    </source>
</evidence>
<dbReference type="SUPFAM" id="SSF55383">
    <property type="entry name" value="Copper amine oxidase, domain N"/>
    <property type="match status" value="1"/>
</dbReference>
<name>A0A2T0ARV6_9FIRM</name>
<evidence type="ECO:0000313" key="4">
    <source>
        <dbReference type="EMBL" id="PRR72542.1"/>
    </source>
</evidence>
<feature type="domain" description="Copper amine oxidase-like N-terminal" evidence="3">
    <location>
        <begin position="61"/>
        <end position="169"/>
    </location>
</feature>
<organism evidence="4 5">
    <name type="scientific">Neomoorella humiferrea</name>
    <dbReference type="NCBI Taxonomy" id="676965"/>
    <lineage>
        <taxon>Bacteria</taxon>
        <taxon>Bacillati</taxon>
        <taxon>Bacillota</taxon>
        <taxon>Clostridia</taxon>
        <taxon>Neomoorellales</taxon>
        <taxon>Neomoorellaceae</taxon>
        <taxon>Neomoorella</taxon>
    </lineage>
</organism>
<reference evidence="4 5" key="1">
    <citation type="submission" date="2018-03" db="EMBL/GenBank/DDBJ databases">
        <title>Genome sequence of Moorella humiferrea DSM 23265.</title>
        <authorList>
            <person name="Poehlein A."/>
            <person name="Daniel R."/>
        </authorList>
    </citation>
    <scope>NUCLEOTIDE SEQUENCE [LARGE SCALE GENOMIC DNA]</scope>
    <source>
        <strain evidence="4 5">DSM 23265</strain>
    </source>
</reference>
<dbReference type="AlphaFoldDB" id="A0A2T0ARV6"/>
<keyword evidence="1" id="KW-1133">Transmembrane helix</keyword>
<dbReference type="InterPro" id="IPR002901">
    <property type="entry name" value="MGlyc_endo_b_GlcNAc-like_dom"/>
</dbReference>
<dbReference type="GO" id="GO:0004040">
    <property type="term" value="F:amidase activity"/>
    <property type="evidence" value="ECO:0007669"/>
    <property type="project" value="InterPro"/>
</dbReference>
<dbReference type="InterPro" id="IPR036582">
    <property type="entry name" value="Mao_N_sf"/>
</dbReference>
<sequence length="436" mass="47792">MRLSNIQPREGVGDMKFYIRTAVFILSLLITAMVVIPASAGPGTGVNIYIDNTLLKIPAGDQGPFIENGRTYVPIRVVAENLGVKVDWRAETNQVIITSQDNPPPPPARLNKNTYDVEIVINGTVLSIPPSYGKARITPAGRTVVPLRAVGEALGCDVNWVEATRSVMIESAPYKLLEELASYRSNLRLLDGRVVNSADLPAMGVKAFDAIQLQEFQKAKELLAPYKPEIKLPDGTVIKTAELTIMGKAVLTADQLKAWMARETPRIAEKMRREYGREMLPIPIELVDLYLKIGAEYGIRGDLAFAQAVKETGYFQFTGGVKPEQNNYCGLWATSQPLTGQEPLNGADPQAVKLQPGFYGASFATPAIGVEAHIQHLYAYATNAPLPAGKRLYDPRFNLVPRGTAPTWVGLNARWAVPGTTYGQSIIQDYWQKALQ</sequence>
<accession>A0A2T0ARV6</accession>
<dbReference type="Pfam" id="PF07833">
    <property type="entry name" value="Cu_amine_oxidN1"/>
    <property type="match status" value="1"/>
</dbReference>
<keyword evidence="1" id="KW-0472">Membrane</keyword>
<evidence type="ECO:0000256" key="1">
    <source>
        <dbReference type="SAM" id="Phobius"/>
    </source>
</evidence>
<protein>
    <recommendedName>
        <fullName evidence="6">Mannosyl-glycoprotein endo-beta-N-acetylglucosaminidase</fullName>
    </recommendedName>
</protein>
<dbReference type="Gene3D" id="3.30.457.10">
    <property type="entry name" value="Copper amine oxidase-like, N-terminal domain"/>
    <property type="match status" value="1"/>
</dbReference>
<dbReference type="Pfam" id="PF01832">
    <property type="entry name" value="Glucosaminidase"/>
    <property type="match status" value="1"/>
</dbReference>
<evidence type="ECO:0000259" key="2">
    <source>
        <dbReference type="Pfam" id="PF01832"/>
    </source>
</evidence>
<feature type="transmembrane region" description="Helical" evidence="1">
    <location>
        <begin position="21"/>
        <end position="40"/>
    </location>
</feature>
<dbReference type="EMBL" id="PVXM01000028">
    <property type="protein sequence ID" value="PRR72542.1"/>
    <property type="molecule type" value="Genomic_DNA"/>
</dbReference>
<proteinExistence type="predicted"/>
<gene>
    <name evidence="4" type="ORF">MOHU_14710</name>
</gene>
<evidence type="ECO:0008006" key="6">
    <source>
        <dbReference type="Google" id="ProtNLM"/>
    </source>
</evidence>
<keyword evidence="5" id="KW-1185">Reference proteome</keyword>
<comment type="caution">
    <text evidence="4">The sequence shown here is derived from an EMBL/GenBank/DDBJ whole genome shotgun (WGS) entry which is preliminary data.</text>
</comment>
<keyword evidence="1" id="KW-0812">Transmembrane</keyword>
<dbReference type="Proteomes" id="UP000238415">
    <property type="component" value="Unassembled WGS sequence"/>
</dbReference>
<evidence type="ECO:0000313" key="5">
    <source>
        <dbReference type="Proteomes" id="UP000238415"/>
    </source>
</evidence>
<dbReference type="InterPro" id="IPR012854">
    <property type="entry name" value="Cu_amine_oxidase-like_N"/>
</dbReference>